<dbReference type="EMBL" id="UOEY01000060">
    <property type="protein sequence ID" value="VAW38437.1"/>
    <property type="molecule type" value="Genomic_DNA"/>
</dbReference>
<gene>
    <name evidence="1" type="ORF">MNBD_DELTA04-237</name>
</gene>
<proteinExistence type="predicted"/>
<organism evidence="1">
    <name type="scientific">hydrothermal vent metagenome</name>
    <dbReference type="NCBI Taxonomy" id="652676"/>
    <lineage>
        <taxon>unclassified sequences</taxon>
        <taxon>metagenomes</taxon>
        <taxon>ecological metagenomes</taxon>
    </lineage>
</organism>
<sequence>MQILTNINPICIDMGEKHFKSIFLLFHCMAAVINKDIKPGNSTDQCIEETLIFLVPDEDFNPLFFKPLALRVNINAVNTGLGAEIMFPHLQGSPMEDTEFQHMNFFVSEPCEITIINLKVMPPFPDAISGIVLKIPLQIIHIQAHLFPS</sequence>
<evidence type="ECO:0000313" key="1">
    <source>
        <dbReference type="EMBL" id="VAW38437.1"/>
    </source>
</evidence>
<name>A0A3B0VJC2_9ZZZZ</name>
<protein>
    <submittedName>
        <fullName evidence="1">Uncharacterized protein</fullName>
    </submittedName>
</protein>
<accession>A0A3B0VJC2</accession>
<dbReference type="AlphaFoldDB" id="A0A3B0VJC2"/>
<reference evidence="1" key="1">
    <citation type="submission" date="2018-06" db="EMBL/GenBank/DDBJ databases">
        <authorList>
            <person name="Zhirakovskaya E."/>
        </authorList>
    </citation>
    <scope>NUCLEOTIDE SEQUENCE</scope>
</reference>